<dbReference type="EMBL" id="JAJJMA010256861">
    <property type="protein sequence ID" value="MCL7044319.1"/>
    <property type="molecule type" value="Genomic_DNA"/>
</dbReference>
<feature type="compositionally biased region" description="Basic and acidic residues" evidence="1">
    <location>
        <begin position="204"/>
        <end position="233"/>
    </location>
</feature>
<evidence type="ECO:0000313" key="2">
    <source>
        <dbReference type="EMBL" id="MCL7044319.1"/>
    </source>
</evidence>
<reference evidence="2" key="1">
    <citation type="submission" date="2022-03" db="EMBL/GenBank/DDBJ databases">
        <title>A functionally conserved STORR gene fusion in Papaver species that diverged 16.8 million years ago.</title>
        <authorList>
            <person name="Catania T."/>
        </authorList>
    </citation>
    <scope>NUCLEOTIDE SEQUENCE</scope>
    <source>
        <strain evidence="2">S-191538</strain>
    </source>
</reference>
<proteinExistence type="predicted"/>
<protein>
    <submittedName>
        <fullName evidence="2">Uncharacterized protein</fullName>
    </submittedName>
</protein>
<keyword evidence="3" id="KW-1185">Reference proteome</keyword>
<comment type="caution">
    <text evidence="2">The sequence shown here is derived from an EMBL/GenBank/DDBJ whole genome shotgun (WGS) entry which is preliminary data.</text>
</comment>
<evidence type="ECO:0000313" key="3">
    <source>
        <dbReference type="Proteomes" id="UP001177140"/>
    </source>
</evidence>
<dbReference type="AlphaFoldDB" id="A0AA41VN18"/>
<accession>A0AA41VN18</accession>
<name>A0AA41VN18_PAPNU</name>
<organism evidence="2 3">
    <name type="scientific">Papaver nudicaule</name>
    <name type="common">Iceland poppy</name>
    <dbReference type="NCBI Taxonomy" id="74823"/>
    <lineage>
        <taxon>Eukaryota</taxon>
        <taxon>Viridiplantae</taxon>
        <taxon>Streptophyta</taxon>
        <taxon>Embryophyta</taxon>
        <taxon>Tracheophyta</taxon>
        <taxon>Spermatophyta</taxon>
        <taxon>Magnoliopsida</taxon>
        <taxon>Ranunculales</taxon>
        <taxon>Papaveraceae</taxon>
        <taxon>Papaveroideae</taxon>
        <taxon>Papaver</taxon>
    </lineage>
</organism>
<gene>
    <name evidence="2" type="ORF">MKW94_013302</name>
</gene>
<feature type="region of interest" description="Disordered" evidence="1">
    <location>
        <begin position="91"/>
        <end position="115"/>
    </location>
</feature>
<feature type="region of interest" description="Disordered" evidence="1">
    <location>
        <begin position="201"/>
        <end position="233"/>
    </location>
</feature>
<dbReference type="Proteomes" id="UP001177140">
    <property type="component" value="Unassembled WGS sequence"/>
</dbReference>
<evidence type="ECO:0000256" key="1">
    <source>
        <dbReference type="SAM" id="MobiDB-lite"/>
    </source>
</evidence>
<sequence length="488" mass="54779">MATEADQPEGLESVSVMKIKEEMKELECSHLDTMVSKASSMGELQKAGNEHCSLTSETVEKSINTEDSDVVSQNFNNNVNNHILEGKLGSTEGETFSKSTSVATGASDGSMQGSEIEDREKLALVQKEDAMTNKDVEEAHDIITMNNIVALDEHDTSMNLENFEDGKQIHSSKLPSEVNTMEISTAENYLSVPNITSTSLDQSVQKEKFEGREGETIVEEKKQTSEESSDDRRTLLEETDKEEIRLHQHVESSTAESYEQTSAITEEVASVSQKVESEGKTEDPSFELREQVGQTVEATLDHSESLKKLEVSKDESTGLVILTNDEDKEKNCDSSNTPIKQDVVYGDVTQTNEQEETILLKAEPEEKDKQECASSQALKDIKEAEKPCQEEVWMPIYVLYLFSASSPTYRVKVPFIFRIWVLITLSSYYTQVPIRHETADANEYTDNQIIQEEVATKYQPFTVSYEEEIVQSCQADEEVEMKQDTKVN</sequence>
<feature type="compositionally biased region" description="Polar residues" evidence="1">
    <location>
        <begin position="92"/>
        <end position="113"/>
    </location>
</feature>